<feature type="chain" id="PRO_5039205655" description="WxL domain-containing protein" evidence="1">
    <location>
        <begin position="28"/>
        <end position="319"/>
    </location>
</feature>
<dbReference type="AlphaFoldDB" id="A0A9D2FQG9"/>
<reference evidence="2" key="1">
    <citation type="journal article" date="2021" name="PeerJ">
        <title>Extensive microbial diversity within the chicken gut microbiome revealed by metagenomics and culture.</title>
        <authorList>
            <person name="Gilroy R."/>
            <person name="Ravi A."/>
            <person name="Getino M."/>
            <person name="Pursley I."/>
            <person name="Horton D.L."/>
            <person name="Alikhan N.F."/>
            <person name="Baker D."/>
            <person name="Gharbi K."/>
            <person name="Hall N."/>
            <person name="Watson M."/>
            <person name="Adriaenssens E.M."/>
            <person name="Foster-Nyarko E."/>
            <person name="Jarju S."/>
            <person name="Secka A."/>
            <person name="Antonio M."/>
            <person name="Oren A."/>
            <person name="Chaudhuri R.R."/>
            <person name="La Ragione R."/>
            <person name="Hildebrand F."/>
            <person name="Pallen M.J."/>
        </authorList>
    </citation>
    <scope>NUCLEOTIDE SEQUENCE</scope>
    <source>
        <strain evidence="2">1068</strain>
    </source>
</reference>
<comment type="caution">
    <text evidence="2">The sequence shown here is derived from an EMBL/GenBank/DDBJ whole genome shotgun (WGS) entry which is preliminary data.</text>
</comment>
<gene>
    <name evidence="2" type="ORF">H9809_06745</name>
</gene>
<evidence type="ECO:0000256" key="1">
    <source>
        <dbReference type="SAM" id="SignalP"/>
    </source>
</evidence>
<keyword evidence="1" id="KW-0732">Signal</keyword>
<feature type="signal peptide" evidence="1">
    <location>
        <begin position="1"/>
        <end position="27"/>
    </location>
</feature>
<dbReference type="Proteomes" id="UP000824056">
    <property type="component" value="Unassembled WGS sequence"/>
</dbReference>
<evidence type="ECO:0000313" key="2">
    <source>
        <dbReference type="EMBL" id="HIZ65578.1"/>
    </source>
</evidence>
<evidence type="ECO:0000313" key="3">
    <source>
        <dbReference type="Proteomes" id="UP000824056"/>
    </source>
</evidence>
<dbReference type="EMBL" id="DXBG01000164">
    <property type="protein sequence ID" value="HIZ65578.1"/>
    <property type="molecule type" value="Genomic_DNA"/>
</dbReference>
<accession>A0A9D2FQG9</accession>
<name>A0A9D2FQG9_9FIRM</name>
<evidence type="ECO:0008006" key="4">
    <source>
        <dbReference type="Google" id="ProtNLM"/>
    </source>
</evidence>
<proteinExistence type="predicted"/>
<reference evidence="2" key="2">
    <citation type="submission" date="2021-04" db="EMBL/GenBank/DDBJ databases">
        <authorList>
            <person name="Gilroy R."/>
        </authorList>
    </citation>
    <scope>NUCLEOTIDE SEQUENCE</scope>
    <source>
        <strain evidence="2">1068</strain>
    </source>
</reference>
<sequence length="319" mass="33136">MKFSRKALSGVLMAGVLGTMMCSTAFAAGSADLADGEYKGTIHFLNGNGNGSYSMCDSIFAHQADVTIEGDDASIDFYVAYPVPSFPDQGTDGTIKDVQLTIDETTYDAISDIETKPEKEFDTAGALFGINAGDVLPTQVLSVTIPKATLDQAAEGGIATSAYVNVVMNTTQNFFMQITDLTPVETTGGDTETDEQSMEITANVEEKVSKPEYSVTVPSSVAMGTLSSTEDTEVGYNVDVKAANLGGTITVSAPGEGTLVNGQNKLAFTNQLDNNTVSEDTEGTALAGKITVKGADVASAAAGNYTGTTNFTITYAAAE</sequence>
<organism evidence="2 3">
    <name type="scientific">Candidatus Blautia pullicola</name>
    <dbReference type="NCBI Taxonomy" id="2838498"/>
    <lineage>
        <taxon>Bacteria</taxon>
        <taxon>Bacillati</taxon>
        <taxon>Bacillota</taxon>
        <taxon>Clostridia</taxon>
        <taxon>Lachnospirales</taxon>
        <taxon>Lachnospiraceae</taxon>
        <taxon>Blautia</taxon>
    </lineage>
</organism>
<protein>
    <recommendedName>
        <fullName evidence="4">WxL domain-containing protein</fullName>
    </recommendedName>
</protein>